<protein>
    <recommendedName>
        <fullName evidence="4">M23ase beta-sheet core domain-containing protein</fullName>
    </recommendedName>
</protein>
<dbReference type="PANTHER" id="PTHR21666">
    <property type="entry name" value="PEPTIDASE-RELATED"/>
    <property type="match status" value="1"/>
</dbReference>
<dbReference type="InterPro" id="IPR016047">
    <property type="entry name" value="M23ase_b-sheet_dom"/>
</dbReference>
<organism evidence="5 6">
    <name type="scientific">Salicibibacter halophilus</name>
    <dbReference type="NCBI Taxonomy" id="2502791"/>
    <lineage>
        <taxon>Bacteria</taxon>
        <taxon>Bacillati</taxon>
        <taxon>Bacillota</taxon>
        <taxon>Bacilli</taxon>
        <taxon>Bacillales</taxon>
        <taxon>Bacillaceae</taxon>
        <taxon>Salicibibacter</taxon>
    </lineage>
</organism>
<dbReference type="Proteomes" id="UP000319756">
    <property type="component" value="Chromosome"/>
</dbReference>
<evidence type="ECO:0000313" key="5">
    <source>
        <dbReference type="EMBL" id="QDI92056.1"/>
    </source>
</evidence>
<dbReference type="AlphaFoldDB" id="A0A514LJM1"/>
<sequence>MTLKSTGLGELYMKHNRKLHKFIFNISMVFVLIIGLSIPSPVSQNAVAEEEEDDEENGFLVEADQVEGTIDIIEFLGDRIDMDEGELTGLTLTQESVSADGRTLIVKIHSEGPVPVENLEGELIEADVDIITGLCAPSEIGWLCLEDVEMELSSQEAGSISLPDATVETCFEGECEGAGDVDGTNLEVDDLEIEDVDINNLNDLLDNVEEMVEDAQGMQQTIQEEDQVSAVEQGLNEAWELVGQPDDFSEAADRVKNAHEELNENVTDMGLTTANADDILKQISNQIEMYEQRIDEEEEEWMEELGIEPEDFEAYLEELDLEDENVDEEELPDVGIREWRDEISDLQERMSETSEAIEELMQEHQGLTEEVEGFRTGAGELAETVEESDEYADDQREDIFQDLDVAEPGKTVEKTIDRIDDELEGNESREHTEELEELTEEATEEIEESGMSIELAEEIGETTHEINENMEEALEESNENMVQHEEEIEVIESRLNELSEKVEVPEELAAEYEINELSEEEQNEYRLDMQANVSEWEDQYAQLMEGIGGHDLQALLQEEQEDLQVLMDELQEYVEGMEDELSEEEFNALMEGLDLDEAILEDDEEAIEEEEDEASEEDESSEGNEEDIQKQQEIAEQNEIERQEENSDDSDNNGNEDSNEDTSGSSESTDAAAIDSASEDESREEGEGTLARPATGELSSSYGMRNGRMHNGIDIPEAGRSNVPIEAAEAGEVSYTGYMNGLGNTVMVTHQIDGETITTLYAHLSSIDVSVGDTVNRAESIGIMGNTGRSTGPHVHFEVHEGGWDGSGVNSVNPMPYLE</sequence>
<dbReference type="GO" id="GO:0004222">
    <property type="term" value="F:metalloendopeptidase activity"/>
    <property type="evidence" value="ECO:0007669"/>
    <property type="project" value="TreeGrafter"/>
</dbReference>
<dbReference type="KEGG" id="sale:EPH95_13425"/>
<dbReference type="InterPro" id="IPR011055">
    <property type="entry name" value="Dup_hybrid_motif"/>
</dbReference>
<feature type="transmembrane region" description="Helical" evidence="3">
    <location>
        <begin position="22"/>
        <end position="42"/>
    </location>
</feature>
<feature type="compositionally biased region" description="Acidic residues" evidence="2">
    <location>
        <begin position="602"/>
        <end position="626"/>
    </location>
</feature>
<name>A0A514LJM1_9BACI</name>
<feature type="coiled-coil region" evidence="1">
    <location>
        <begin position="191"/>
        <end position="225"/>
    </location>
</feature>
<dbReference type="Pfam" id="PF01551">
    <property type="entry name" value="Peptidase_M23"/>
    <property type="match status" value="1"/>
</dbReference>
<keyword evidence="3" id="KW-1133">Transmembrane helix</keyword>
<dbReference type="CDD" id="cd12797">
    <property type="entry name" value="M23_peptidase"/>
    <property type="match status" value="1"/>
</dbReference>
<dbReference type="SUPFAM" id="SSF51261">
    <property type="entry name" value="Duplicated hybrid motif"/>
    <property type="match status" value="1"/>
</dbReference>
<evidence type="ECO:0000259" key="4">
    <source>
        <dbReference type="Pfam" id="PF01551"/>
    </source>
</evidence>
<dbReference type="InterPro" id="IPR050570">
    <property type="entry name" value="Cell_wall_metabolism_enzyme"/>
</dbReference>
<evidence type="ECO:0000256" key="2">
    <source>
        <dbReference type="SAM" id="MobiDB-lite"/>
    </source>
</evidence>
<feature type="coiled-coil region" evidence="1">
    <location>
        <begin position="428"/>
        <end position="501"/>
    </location>
</feature>
<evidence type="ECO:0000256" key="1">
    <source>
        <dbReference type="SAM" id="Coils"/>
    </source>
</evidence>
<accession>A0A514LJM1</accession>
<feature type="compositionally biased region" description="Low complexity" evidence="2">
    <location>
        <begin position="652"/>
        <end position="676"/>
    </location>
</feature>
<keyword evidence="6" id="KW-1185">Reference proteome</keyword>
<feature type="coiled-coil region" evidence="1">
    <location>
        <begin position="336"/>
        <end position="370"/>
    </location>
</feature>
<feature type="region of interest" description="Disordered" evidence="2">
    <location>
        <begin position="602"/>
        <end position="718"/>
    </location>
</feature>
<keyword evidence="1" id="KW-0175">Coiled coil</keyword>
<dbReference type="Gene3D" id="2.70.70.10">
    <property type="entry name" value="Glucose Permease (Domain IIA)"/>
    <property type="match status" value="1"/>
</dbReference>
<dbReference type="OrthoDB" id="9805070at2"/>
<dbReference type="EMBL" id="CP035485">
    <property type="protein sequence ID" value="QDI92056.1"/>
    <property type="molecule type" value="Genomic_DNA"/>
</dbReference>
<gene>
    <name evidence="5" type="ORF">EPH95_13425</name>
</gene>
<keyword evidence="3" id="KW-0812">Transmembrane</keyword>
<evidence type="ECO:0000256" key="3">
    <source>
        <dbReference type="SAM" id="Phobius"/>
    </source>
</evidence>
<evidence type="ECO:0000313" key="6">
    <source>
        <dbReference type="Proteomes" id="UP000319756"/>
    </source>
</evidence>
<feature type="domain" description="M23ase beta-sheet core" evidence="4">
    <location>
        <begin position="708"/>
        <end position="803"/>
    </location>
</feature>
<dbReference type="PANTHER" id="PTHR21666:SF270">
    <property type="entry name" value="MUREIN HYDROLASE ACTIVATOR ENVC"/>
    <property type="match status" value="1"/>
</dbReference>
<proteinExistence type="predicted"/>
<dbReference type="RefSeq" id="WP_142090573.1">
    <property type="nucleotide sequence ID" value="NZ_CP035485.1"/>
</dbReference>
<reference evidence="6" key="1">
    <citation type="submission" date="2019-01" db="EMBL/GenBank/DDBJ databases">
        <title>Genomic analysis of Salicibibacter sp. NKC3-5.</title>
        <authorList>
            <person name="Oh Y.J."/>
        </authorList>
    </citation>
    <scope>NUCLEOTIDE SEQUENCE [LARGE SCALE GENOMIC DNA]</scope>
    <source>
        <strain evidence="6">NKC3-5</strain>
    </source>
</reference>
<keyword evidence="3" id="KW-0472">Membrane</keyword>